<evidence type="ECO:0000313" key="2">
    <source>
        <dbReference type="Proteomes" id="UP000192639"/>
    </source>
</evidence>
<comment type="caution">
    <text evidence="1">The sequence shown here is derived from an EMBL/GenBank/DDBJ whole genome shotgun (WGS) entry which is preliminary data.</text>
</comment>
<name>A0A1Y1S6D6_9MICR</name>
<protein>
    <recommendedName>
        <fullName evidence="3">Replication factor A protein 3</fullName>
    </recommendedName>
</protein>
<proteinExistence type="predicted"/>
<reference evidence="1 2" key="1">
    <citation type="journal article" date="2017" name="Environ. Microbiol.">
        <title>Decay of the glycolytic pathway and adaptation to intranuclear parasitism within Enterocytozoonidae microsporidia.</title>
        <authorList>
            <person name="Wiredu Boakye D."/>
            <person name="Jaroenlak P."/>
            <person name="Prachumwat A."/>
            <person name="Williams T.A."/>
            <person name="Bateman K.S."/>
            <person name="Itsathitphaisarn O."/>
            <person name="Sritunyalucksana K."/>
            <person name="Paszkiewicz K.H."/>
            <person name="Moore K.A."/>
            <person name="Stentiford G.D."/>
            <person name="Williams B.A."/>
        </authorList>
    </citation>
    <scope>NUCLEOTIDE SEQUENCE [LARGE SCALE GENOMIC DNA]</scope>
    <source>
        <strain evidence="1 2">GB1</strain>
    </source>
</reference>
<dbReference type="AlphaFoldDB" id="A0A1Y1S6D6"/>
<sequence length="95" mass="10974">MLVENLNRNKDGDAVSVIGQVNKFEGDYVFLKVNESTIKVKHNGIDTYKNRIVLVHGTVQDCVLVEKNAYKLEDEFDFESYKRFLETASNHSEIY</sequence>
<organism evidence="1 2">
    <name type="scientific">Enterospora canceri</name>
    <dbReference type="NCBI Taxonomy" id="1081671"/>
    <lineage>
        <taxon>Eukaryota</taxon>
        <taxon>Fungi</taxon>
        <taxon>Fungi incertae sedis</taxon>
        <taxon>Microsporidia</taxon>
        <taxon>Enterocytozoonidae</taxon>
        <taxon>Enterospora</taxon>
    </lineage>
</organism>
<accession>A0A1Y1S6D6</accession>
<dbReference type="VEuPathDB" id="MicrosporidiaDB:ECANGB1_1267"/>
<dbReference type="EMBL" id="LWDP01000036">
    <property type="protein sequence ID" value="ORD93981.1"/>
    <property type="molecule type" value="Genomic_DNA"/>
</dbReference>
<evidence type="ECO:0000313" key="1">
    <source>
        <dbReference type="EMBL" id="ORD93981.1"/>
    </source>
</evidence>
<evidence type="ECO:0008006" key="3">
    <source>
        <dbReference type="Google" id="ProtNLM"/>
    </source>
</evidence>
<dbReference type="InterPro" id="IPR012340">
    <property type="entry name" value="NA-bd_OB-fold"/>
</dbReference>
<dbReference type="Proteomes" id="UP000192639">
    <property type="component" value="Unassembled WGS sequence"/>
</dbReference>
<gene>
    <name evidence="1" type="ORF">ECANGB1_1267</name>
</gene>
<dbReference type="Gene3D" id="2.40.50.140">
    <property type="entry name" value="Nucleic acid-binding proteins"/>
    <property type="match status" value="1"/>
</dbReference>
<keyword evidence="2" id="KW-1185">Reference proteome</keyword>